<evidence type="ECO:0000313" key="2">
    <source>
        <dbReference type="Proteomes" id="UP001055879"/>
    </source>
</evidence>
<comment type="caution">
    <text evidence="1">The sequence shown here is derived from an EMBL/GenBank/DDBJ whole genome shotgun (WGS) entry which is preliminary data.</text>
</comment>
<gene>
    <name evidence="1" type="ORF">L6452_30063</name>
</gene>
<keyword evidence="2" id="KW-1185">Reference proteome</keyword>
<dbReference type="EMBL" id="CM042056">
    <property type="protein sequence ID" value="KAI3697211.1"/>
    <property type="molecule type" value="Genomic_DNA"/>
</dbReference>
<accession>A0ACB8ZIP9</accession>
<proteinExistence type="predicted"/>
<reference evidence="1 2" key="2">
    <citation type="journal article" date="2022" name="Mol. Ecol. Resour.">
        <title>The genomes of chicory, endive, great burdock and yacon provide insights into Asteraceae paleo-polyploidization history and plant inulin production.</title>
        <authorList>
            <person name="Fan W."/>
            <person name="Wang S."/>
            <person name="Wang H."/>
            <person name="Wang A."/>
            <person name="Jiang F."/>
            <person name="Liu H."/>
            <person name="Zhao H."/>
            <person name="Xu D."/>
            <person name="Zhang Y."/>
        </authorList>
    </citation>
    <scope>NUCLEOTIDE SEQUENCE [LARGE SCALE GENOMIC DNA]</scope>
    <source>
        <strain evidence="2">cv. Niubang</strain>
    </source>
</reference>
<organism evidence="1 2">
    <name type="scientific">Arctium lappa</name>
    <name type="common">Greater burdock</name>
    <name type="synonym">Lappa major</name>
    <dbReference type="NCBI Taxonomy" id="4217"/>
    <lineage>
        <taxon>Eukaryota</taxon>
        <taxon>Viridiplantae</taxon>
        <taxon>Streptophyta</taxon>
        <taxon>Embryophyta</taxon>
        <taxon>Tracheophyta</taxon>
        <taxon>Spermatophyta</taxon>
        <taxon>Magnoliopsida</taxon>
        <taxon>eudicotyledons</taxon>
        <taxon>Gunneridae</taxon>
        <taxon>Pentapetalae</taxon>
        <taxon>asterids</taxon>
        <taxon>campanulids</taxon>
        <taxon>Asterales</taxon>
        <taxon>Asteraceae</taxon>
        <taxon>Carduoideae</taxon>
        <taxon>Cardueae</taxon>
        <taxon>Arctiinae</taxon>
        <taxon>Arctium</taxon>
    </lineage>
</organism>
<reference evidence="2" key="1">
    <citation type="journal article" date="2022" name="Mol. Ecol. Resour.">
        <title>The genomes of chicory, endive, great burdock and yacon provide insights into Asteraceae palaeo-polyploidization history and plant inulin production.</title>
        <authorList>
            <person name="Fan W."/>
            <person name="Wang S."/>
            <person name="Wang H."/>
            <person name="Wang A."/>
            <person name="Jiang F."/>
            <person name="Liu H."/>
            <person name="Zhao H."/>
            <person name="Xu D."/>
            <person name="Zhang Y."/>
        </authorList>
    </citation>
    <scope>NUCLEOTIDE SEQUENCE [LARGE SCALE GENOMIC DNA]</scope>
    <source>
        <strain evidence="2">cv. Niubang</strain>
    </source>
</reference>
<sequence length="72" mass="8055">MAVLKCVDMIVKNCCLQSKQSEEESKSDECCKLYCFLQGCVMNQSQLFVFQIQICINKSEVSFSVGIITSSS</sequence>
<evidence type="ECO:0000313" key="1">
    <source>
        <dbReference type="EMBL" id="KAI3697211.1"/>
    </source>
</evidence>
<dbReference type="Proteomes" id="UP001055879">
    <property type="component" value="Linkage Group LG10"/>
</dbReference>
<name>A0ACB8ZIP9_ARCLA</name>
<protein>
    <submittedName>
        <fullName evidence="1">Uncharacterized protein</fullName>
    </submittedName>
</protein>